<evidence type="ECO:0000256" key="7">
    <source>
        <dbReference type="ARBA" id="ARBA00048248"/>
    </source>
</evidence>
<dbReference type="AlphaFoldDB" id="A0A449BAQ9"/>
<dbReference type="NCBIfam" id="TIGR00234">
    <property type="entry name" value="tyrS"/>
    <property type="match status" value="1"/>
</dbReference>
<keyword evidence="3 8" id="KW-0067">ATP-binding</keyword>
<evidence type="ECO:0000256" key="3">
    <source>
        <dbReference type="ARBA" id="ARBA00022840"/>
    </source>
</evidence>
<dbReference type="InterPro" id="IPR002307">
    <property type="entry name" value="Tyr-tRNA-ligase"/>
</dbReference>
<comment type="function">
    <text evidence="8">Catalyzes the attachment of tyrosine to tRNA(Tyr) in a two-step reaction: tyrosine is first activated by ATP to form Tyr-AMP and then transferred to the acceptor end of tRNA(Tyr).</text>
</comment>
<dbReference type="SUPFAM" id="SSF52374">
    <property type="entry name" value="Nucleotidylyl transferase"/>
    <property type="match status" value="1"/>
</dbReference>
<feature type="domain" description="Tyrosine--tRNA ligase SYY-like C-terminal" evidence="9">
    <location>
        <begin position="329"/>
        <end position="406"/>
    </location>
</feature>
<gene>
    <name evidence="8 10" type="primary">tyrS</name>
    <name evidence="10" type="ORF">NCTC10184_00340</name>
</gene>
<accession>A0A449BAQ9</accession>
<dbReference type="InterPro" id="IPR002305">
    <property type="entry name" value="aa-tRNA-synth_Ic"/>
</dbReference>
<dbReference type="PANTHER" id="PTHR11766:SF0">
    <property type="entry name" value="TYROSINE--TRNA LIGASE, MITOCHONDRIAL"/>
    <property type="match status" value="1"/>
</dbReference>
<dbReference type="InterPro" id="IPR036986">
    <property type="entry name" value="S4_RNA-bd_sf"/>
</dbReference>
<keyword evidence="1 8" id="KW-0436">Ligase</keyword>
<evidence type="ECO:0000256" key="2">
    <source>
        <dbReference type="ARBA" id="ARBA00022741"/>
    </source>
</evidence>
<evidence type="ECO:0000256" key="1">
    <source>
        <dbReference type="ARBA" id="ARBA00022598"/>
    </source>
</evidence>
<feature type="binding site" evidence="8">
    <location>
        <position position="160"/>
    </location>
    <ligand>
        <name>L-tyrosine</name>
        <dbReference type="ChEBI" id="CHEBI:58315"/>
    </ligand>
</feature>
<dbReference type="Gene3D" id="1.10.240.10">
    <property type="entry name" value="Tyrosyl-Transfer RNA Synthetase"/>
    <property type="match status" value="1"/>
</dbReference>
<dbReference type="GO" id="GO:0005524">
    <property type="term" value="F:ATP binding"/>
    <property type="evidence" value="ECO:0007669"/>
    <property type="project" value="UniProtKB-UniRule"/>
</dbReference>
<evidence type="ECO:0000256" key="6">
    <source>
        <dbReference type="ARBA" id="ARBA00023146"/>
    </source>
</evidence>
<keyword evidence="6 8" id="KW-0030">Aminoacyl-tRNA synthetase</keyword>
<dbReference type="EMBL" id="LR215043">
    <property type="protein sequence ID" value="VEU78117.1"/>
    <property type="molecule type" value="Genomic_DNA"/>
</dbReference>
<evidence type="ECO:0000256" key="5">
    <source>
        <dbReference type="ARBA" id="ARBA00022917"/>
    </source>
</evidence>
<keyword evidence="5 8" id="KW-0648">Protein biosynthesis</keyword>
<dbReference type="SUPFAM" id="SSF55174">
    <property type="entry name" value="Alpha-L RNA-binding motif"/>
    <property type="match status" value="1"/>
</dbReference>
<dbReference type="InterPro" id="IPR054608">
    <property type="entry name" value="SYY-like_C"/>
</dbReference>
<dbReference type="InterPro" id="IPR024107">
    <property type="entry name" value="Tyr-tRNA-ligase_bac_1"/>
</dbReference>
<dbReference type="InterPro" id="IPR024088">
    <property type="entry name" value="Tyr-tRNA-ligase_bac-type"/>
</dbReference>
<comment type="subunit">
    <text evidence="8">Homodimer.</text>
</comment>
<protein>
    <recommendedName>
        <fullName evidence="8">Tyrosine--tRNA ligase</fullName>
        <ecNumber evidence="8">6.1.1.1</ecNumber>
    </recommendedName>
    <alternativeName>
        <fullName evidence="8">Tyrosyl-tRNA synthetase</fullName>
        <shortName evidence="8">TyrRS</shortName>
    </alternativeName>
</protein>
<dbReference type="HAMAP" id="MF_02006">
    <property type="entry name" value="Tyr_tRNA_synth_type1"/>
    <property type="match status" value="1"/>
</dbReference>
<dbReference type="InterPro" id="IPR014729">
    <property type="entry name" value="Rossmann-like_a/b/a_fold"/>
</dbReference>
<proteinExistence type="inferred from homology"/>
<dbReference type="Proteomes" id="UP000290876">
    <property type="component" value="Chromosome"/>
</dbReference>
<dbReference type="GO" id="GO:0003723">
    <property type="term" value="F:RNA binding"/>
    <property type="evidence" value="ECO:0007669"/>
    <property type="project" value="UniProtKB-KW"/>
</dbReference>
<dbReference type="FunFam" id="1.10.240.10:FF:000001">
    <property type="entry name" value="Tyrosine--tRNA ligase"/>
    <property type="match status" value="1"/>
</dbReference>
<name>A0A449BAQ9_9BACT</name>
<keyword evidence="11" id="KW-1185">Reference proteome</keyword>
<dbReference type="Pfam" id="PF22421">
    <property type="entry name" value="SYY_C-terminal"/>
    <property type="match status" value="1"/>
</dbReference>
<evidence type="ECO:0000256" key="8">
    <source>
        <dbReference type="HAMAP-Rule" id="MF_02006"/>
    </source>
</evidence>
<comment type="subcellular location">
    <subcellularLocation>
        <location evidence="8">Cytoplasm</location>
    </subcellularLocation>
</comment>
<dbReference type="Gene3D" id="3.10.290.10">
    <property type="entry name" value="RNA-binding S4 domain"/>
    <property type="match status" value="1"/>
</dbReference>
<dbReference type="PANTHER" id="PTHR11766">
    <property type="entry name" value="TYROSYL-TRNA SYNTHETASE"/>
    <property type="match status" value="1"/>
</dbReference>
<sequence length="411" mass="46393">MNILDELKWRGILKQISNEEKFKKLIPGETGIYCGFDPTALSLHLGNYILISVLKRFKKAGFNVYAIVGGATGMIGDPSFKDKERVLLDNQAVVTNKNAIKNQLRKQGLKVIDNYSFYRNINILEFLRDAGKLINVASILSRDSIVNCLERGLSFTEFSYTLLQGYDFLTLYKQKNVCIQLGGSDQWGNIVTGLDMINRVYGDNHQAVGITMDLLTDENGNKIGKSTGGGALWLDPKMCSPYRFYQYLFNQSDATSEKLIKWLTFLPKEKIEQVISKHYQNPKLHLLQKTLAQQVTKDIFGAQGVKFAQKITSLIYKQNISDLNLSLDEFEELKNYLPVVEIEVGANTVDTLIAAKHIQSKREAREFIQTKSLKINGMPFDETSLYETKLGEGKFAIIKKGKKTTILAVSK</sequence>
<keyword evidence="4" id="KW-0694">RNA-binding</keyword>
<feature type="short sequence motif" description="'HIGH' region" evidence="8">
    <location>
        <begin position="38"/>
        <end position="47"/>
    </location>
</feature>
<feature type="binding site" evidence="8">
    <location>
        <position position="33"/>
    </location>
    <ligand>
        <name>L-tyrosine</name>
        <dbReference type="ChEBI" id="CHEBI:58315"/>
    </ligand>
</feature>
<dbReference type="Gene3D" id="3.40.50.620">
    <property type="entry name" value="HUPs"/>
    <property type="match status" value="1"/>
</dbReference>
<dbReference type="KEGG" id="mcob:NCTC10184_00340"/>
<dbReference type="EC" id="6.1.1.1" evidence="8"/>
<dbReference type="RefSeq" id="WP_129622964.1">
    <property type="nucleotide sequence ID" value="NZ_LR215043.1"/>
</dbReference>
<dbReference type="OrthoDB" id="9804243at2"/>
<feature type="short sequence motif" description="'KMSKS' region" evidence="8">
    <location>
        <begin position="222"/>
        <end position="226"/>
    </location>
</feature>
<evidence type="ECO:0000259" key="9">
    <source>
        <dbReference type="Pfam" id="PF22421"/>
    </source>
</evidence>
<evidence type="ECO:0000313" key="11">
    <source>
        <dbReference type="Proteomes" id="UP000290876"/>
    </source>
</evidence>
<comment type="catalytic activity">
    <reaction evidence="7 8">
        <text>tRNA(Tyr) + L-tyrosine + ATP = L-tyrosyl-tRNA(Tyr) + AMP + diphosphate + H(+)</text>
        <dbReference type="Rhea" id="RHEA:10220"/>
        <dbReference type="Rhea" id="RHEA-COMP:9706"/>
        <dbReference type="Rhea" id="RHEA-COMP:9707"/>
        <dbReference type="ChEBI" id="CHEBI:15378"/>
        <dbReference type="ChEBI" id="CHEBI:30616"/>
        <dbReference type="ChEBI" id="CHEBI:33019"/>
        <dbReference type="ChEBI" id="CHEBI:58315"/>
        <dbReference type="ChEBI" id="CHEBI:78442"/>
        <dbReference type="ChEBI" id="CHEBI:78536"/>
        <dbReference type="ChEBI" id="CHEBI:456215"/>
        <dbReference type="EC" id="6.1.1.1"/>
    </reaction>
</comment>
<reference evidence="10 11" key="1">
    <citation type="submission" date="2019-01" db="EMBL/GenBank/DDBJ databases">
        <authorList>
            <consortium name="Pathogen Informatics"/>
        </authorList>
    </citation>
    <scope>NUCLEOTIDE SEQUENCE [LARGE SCALE GENOMIC DNA]</scope>
    <source>
        <strain evidence="10 11">NCTC10184</strain>
    </source>
</reference>
<evidence type="ECO:0000313" key="10">
    <source>
        <dbReference type="EMBL" id="VEU78117.1"/>
    </source>
</evidence>
<organism evidence="10 11">
    <name type="scientific">Mycoplasmopsis columbinasalis</name>
    <dbReference type="NCBI Taxonomy" id="114880"/>
    <lineage>
        <taxon>Bacteria</taxon>
        <taxon>Bacillati</taxon>
        <taxon>Mycoplasmatota</taxon>
        <taxon>Mycoplasmoidales</taxon>
        <taxon>Metamycoplasmataceae</taxon>
        <taxon>Mycoplasmopsis</taxon>
    </lineage>
</organism>
<dbReference type="PRINTS" id="PR01040">
    <property type="entry name" value="TRNASYNTHTYR"/>
</dbReference>
<keyword evidence="2 8" id="KW-0547">Nucleotide-binding</keyword>
<feature type="binding site" evidence="8">
    <location>
        <position position="164"/>
    </location>
    <ligand>
        <name>L-tyrosine</name>
        <dbReference type="ChEBI" id="CHEBI:58315"/>
    </ligand>
</feature>
<dbReference type="CDD" id="cd00805">
    <property type="entry name" value="TyrRS_core"/>
    <property type="match status" value="1"/>
</dbReference>
<dbReference type="GO" id="GO:0006437">
    <property type="term" value="P:tyrosyl-tRNA aminoacylation"/>
    <property type="evidence" value="ECO:0007669"/>
    <property type="project" value="UniProtKB-UniRule"/>
</dbReference>
<dbReference type="Pfam" id="PF00579">
    <property type="entry name" value="tRNA-synt_1b"/>
    <property type="match status" value="1"/>
</dbReference>
<dbReference type="GO" id="GO:0005829">
    <property type="term" value="C:cytosol"/>
    <property type="evidence" value="ECO:0007669"/>
    <property type="project" value="TreeGrafter"/>
</dbReference>
<evidence type="ECO:0000256" key="4">
    <source>
        <dbReference type="ARBA" id="ARBA00022884"/>
    </source>
</evidence>
<feature type="binding site" evidence="8">
    <location>
        <position position="225"/>
    </location>
    <ligand>
        <name>ATP</name>
        <dbReference type="ChEBI" id="CHEBI:30616"/>
    </ligand>
</feature>
<dbReference type="GO" id="GO:0004831">
    <property type="term" value="F:tyrosine-tRNA ligase activity"/>
    <property type="evidence" value="ECO:0007669"/>
    <property type="project" value="UniProtKB-UniRule"/>
</dbReference>
<comment type="similarity">
    <text evidence="8">Belongs to the class-I aminoacyl-tRNA synthetase family. TyrS type 1 subfamily.</text>
</comment>
<keyword evidence="8" id="KW-0963">Cytoplasm</keyword>